<dbReference type="STRING" id="62324.A0A4Y0BP80"/>
<dbReference type="FunFam" id="2.40.10.10:FF:000028">
    <property type="entry name" value="Serine protease easter"/>
    <property type="match status" value="1"/>
</dbReference>
<dbReference type="Gene3D" id="2.40.10.10">
    <property type="entry name" value="Trypsin-like serine proteases"/>
    <property type="match status" value="1"/>
</dbReference>
<reference evidence="11" key="1">
    <citation type="submission" date="2020-05" db="UniProtKB">
        <authorList>
            <consortium name="EnsemblMetazoa"/>
        </authorList>
    </citation>
    <scope>IDENTIFICATION</scope>
    <source>
        <strain evidence="11">FUMOZ</strain>
    </source>
</reference>
<dbReference type="InterPro" id="IPR051487">
    <property type="entry name" value="Ser/Thr_Proteases_Immune/Dev"/>
</dbReference>
<dbReference type="GO" id="GO:0045087">
    <property type="term" value="P:innate immune response"/>
    <property type="evidence" value="ECO:0007669"/>
    <property type="project" value="UniProtKB-KW"/>
</dbReference>
<dbReference type="AlphaFoldDB" id="A0A4Y0BP80"/>
<dbReference type="SUPFAM" id="SSF50494">
    <property type="entry name" value="Trypsin-like serine proteases"/>
    <property type="match status" value="1"/>
</dbReference>
<feature type="domain" description="Peptidase S1" evidence="10">
    <location>
        <begin position="155"/>
        <end position="404"/>
    </location>
</feature>
<keyword evidence="7" id="KW-0325">Glycoprotein</keyword>
<evidence type="ECO:0000256" key="8">
    <source>
        <dbReference type="ARBA" id="ARBA00024195"/>
    </source>
</evidence>
<dbReference type="VEuPathDB" id="VectorBase:AFUN2_009283"/>
<feature type="signal peptide" evidence="9">
    <location>
        <begin position="1"/>
        <end position="20"/>
    </location>
</feature>
<dbReference type="PROSITE" id="PS50240">
    <property type="entry name" value="TRYPSIN_DOM"/>
    <property type="match status" value="1"/>
</dbReference>
<keyword evidence="2" id="KW-0964">Secreted</keyword>
<dbReference type="PROSITE" id="PS51257">
    <property type="entry name" value="PROKAR_LIPOPROTEIN"/>
    <property type="match status" value="1"/>
</dbReference>
<proteinExistence type="inferred from homology"/>
<evidence type="ECO:0000256" key="2">
    <source>
        <dbReference type="ARBA" id="ARBA00022525"/>
    </source>
</evidence>
<evidence type="ECO:0000313" key="11">
    <source>
        <dbReference type="EnsemblMetazoa" id="AFUN021728-PA"/>
    </source>
</evidence>
<evidence type="ECO:0000256" key="5">
    <source>
        <dbReference type="ARBA" id="ARBA00022859"/>
    </source>
</evidence>
<dbReference type="GO" id="GO:0004252">
    <property type="term" value="F:serine-type endopeptidase activity"/>
    <property type="evidence" value="ECO:0007669"/>
    <property type="project" value="InterPro"/>
</dbReference>
<dbReference type="InterPro" id="IPR001254">
    <property type="entry name" value="Trypsin_dom"/>
</dbReference>
<dbReference type="PANTHER" id="PTHR24256">
    <property type="entry name" value="TRYPTASE-RELATED"/>
    <property type="match status" value="1"/>
</dbReference>
<comment type="subcellular location">
    <subcellularLocation>
        <location evidence="1">Secreted</location>
    </subcellularLocation>
</comment>
<evidence type="ECO:0000259" key="10">
    <source>
        <dbReference type="PROSITE" id="PS50240"/>
    </source>
</evidence>
<dbReference type="PRINTS" id="PR00722">
    <property type="entry name" value="CHYMOTRYPSIN"/>
</dbReference>
<dbReference type="VEuPathDB" id="VectorBase:AFUN021728"/>
<organism evidence="11">
    <name type="scientific">Anopheles funestus</name>
    <name type="common">African malaria mosquito</name>
    <dbReference type="NCBI Taxonomy" id="62324"/>
    <lineage>
        <taxon>Eukaryota</taxon>
        <taxon>Metazoa</taxon>
        <taxon>Ecdysozoa</taxon>
        <taxon>Arthropoda</taxon>
        <taxon>Hexapoda</taxon>
        <taxon>Insecta</taxon>
        <taxon>Pterygota</taxon>
        <taxon>Neoptera</taxon>
        <taxon>Endopterygota</taxon>
        <taxon>Diptera</taxon>
        <taxon>Nematocera</taxon>
        <taxon>Culicoidea</taxon>
        <taxon>Culicidae</taxon>
        <taxon>Anophelinae</taxon>
        <taxon>Anopheles</taxon>
    </lineage>
</organism>
<evidence type="ECO:0000256" key="9">
    <source>
        <dbReference type="SAM" id="SignalP"/>
    </source>
</evidence>
<evidence type="ECO:0000256" key="4">
    <source>
        <dbReference type="ARBA" id="ARBA00022729"/>
    </source>
</evidence>
<evidence type="ECO:0000256" key="3">
    <source>
        <dbReference type="ARBA" id="ARBA00022588"/>
    </source>
</evidence>
<dbReference type="CDD" id="cd00190">
    <property type="entry name" value="Tryp_SPc"/>
    <property type="match status" value="1"/>
</dbReference>
<keyword evidence="6" id="KW-1015">Disulfide bond</keyword>
<evidence type="ECO:0000256" key="7">
    <source>
        <dbReference type="ARBA" id="ARBA00023180"/>
    </source>
</evidence>
<keyword evidence="4 9" id="KW-0732">Signal</keyword>
<dbReference type="InterPro" id="IPR001314">
    <property type="entry name" value="Peptidase_S1A"/>
</dbReference>
<dbReference type="GO" id="GO:0005576">
    <property type="term" value="C:extracellular region"/>
    <property type="evidence" value="ECO:0007669"/>
    <property type="project" value="UniProtKB-SubCell"/>
</dbReference>
<feature type="chain" id="PRO_5021279065" evidence="9">
    <location>
        <begin position="21"/>
        <end position="414"/>
    </location>
</feature>
<keyword evidence="5" id="KW-0391">Immunity</keyword>
<keyword evidence="3" id="KW-0399">Innate immunity</keyword>
<dbReference type="GO" id="GO:0006508">
    <property type="term" value="P:proteolysis"/>
    <property type="evidence" value="ECO:0007669"/>
    <property type="project" value="InterPro"/>
</dbReference>
<comment type="similarity">
    <text evidence="8">Belongs to the peptidase S1 family. CLIP subfamily.</text>
</comment>
<dbReference type="EnsemblMetazoa" id="AFUN021728-RA">
    <property type="protein sequence ID" value="AFUN021728-PA"/>
    <property type="gene ID" value="AFUN021728"/>
</dbReference>
<sequence length="414" mass="46022">MHSWGFRLVICCCMIISCVANDDAGDFQACPGGYCVLEDLCPDGMYNESYAQSKDIIGIRLGKVCPEKEVCCTNKINVQTKKKCPGGCCVLKHLCPNANTKLISTRMQIDIDDIDSCGNYLQVCCEGLATDCTTNELYSEETIIPLQSSECGQFNPNGLFYELRHNDSLAQYAEYPWMVYIMTKQNRKSDSNFVCGGTLIHTRFVVTTAHNTDGKSDLIARFGEWDISIRKQPFPQQEISVKDIFKHPGYVYNPMQNDIALLLLVEDVQYQQHIRPICLPQPDDQFVGKRCISIGRGKQRGAYANVMKKITLPVIEHRSCNRMLRLAGLGPFYNLREGFMCAGGEAGIDMCKGDGGSPLACQTDSGTFVLAGIVSWGIGCGGHNLPGVYVAVNRYVNWINENLSKYPEDTEIIV</sequence>
<dbReference type="Pfam" id="PF00089">
    <property type="entry name" value="Trypsin"/>
    <property type="match status" value="1"/>
</dbReference>
<name>A0A4Y0BP80_ANOFN</name>
<evidence type="ECO:0000256" key="1">
    <source>
        <dbReference type="ARBA" id="ARBA00004613"/>
    </source>
</evidence>
<protein>
    <submittedName>
        <fullName evidence="11">Peptidase S1 domain-containing protein</fullName>
    </submittedName>
</protein>
<dbReference type="FunFam" id="2.40.10.10:FF:000054">
    <property type="entry name" value="Complement C1r subcomponent"/>
    <property type="match status" value="1"/>
</dbReference>
<accession>A0A4Y0BP80</accession>
<dbReference type="InterPro" id="IPR009003">
    <property type="entry name" value="Peptidase_S1_PA"/>
</dbReference>
<dbReference type="SMART" id="SM00020">
    <property type="entry name" value="Tryp_SPc"/>
    <property type="match status" value="1"/>
</dbReference>
<dbReference type="InterPro" id="IPR043504">
    <property type="entry name" value="Peptidase_S1_PA_chymotrypsin"/>
</dbReference>
<evidence type="ECO:0000256" key="6">
    <source>
        <dbReference type="ARBA" id="ARBA00023157"/>
    </source>
</evidence>